<proteinExistence type="predicted"/>
<organism evidence="2 3">
    <name type="scientific">Roseicyclus persicicus</name>
    <dbReference type="NCBI Taxonomy" id="2650661"/>
    <lineage>
        <taxon>Bacteria</taxon>
        <taxon>Pseudomonadati</taxon>
        <taxon>Pseudomonadota</taxon>
        <taxon>Alphaproteobacteria</taxon>
        <taxon>Rhodobacterales</taxon>
        <taxon>Roseobacteraceae</taxon>
        <taxon>Roseicyclus</taxon>
    </lineage>
</organism>
<sequence>MLRALIAGLFLALAAPVAAQEVLAPNPDIEATIAGQFDAFLAEDVETAWQYASPNIQGLFRTPENFGRMVQQGYPMVWAPAEVDFIDLQTFNGLIVQRVQVIDGAGNAHYLGYQMIETEGGWRINGVQILPAPDVSA</sequence>
<dbReference type="InterPro" id="IPR032347">
    <property type="entry name" value="DUF4864"/>
</dbReference>
<reference evidence="2 3" key="1">
    <citation type="submission" date="2020-04" db="EMBL/GenBank/DDBJ databases">
        <authorList>
            <person name="Yoon J."/>
        </authorList>
    </citation>
    <scope>NUCLEOTIDE SEQUENCE [LARGE SCALE GENOMIC DNA]</scope>
    <source>
        <strain evidence="2 3">KMU-115</strain>
    </source>
</reference>
<dbReference type="Pfam" id="PF16156">
    <property type="entry name" value="DUF4864"/>
    <property type="match status" value="1"/>
</dbReference>
<evidence type="ECO:0000313" key="2">
    <source>
        <dbReference type="EMBL" id="NKX43166.1"/>
    </source>
</evidence>
<comment type="caution">
    <text evidence="2">The sequence shown here is derived from an EMBL/GenBank/DDBJ whole genome shotgun (WGS) entry which is preliminary data.</text>
</comment>
<gene>
    <name evidence="2" type="ORF">HCU73_01065</name>
</gene>
<evidence type="ECO:0000256" key="1">
    <source>
        <dbReference type="SAM" id="SignalP"/>
    </source>
</evidence>
<feature type="chain" id="PRO_5031046855" evidence="1">
    <location>
        <begin position="20"/>
        <end position="137"/>
    </location>
</feature>
<dbReference type="Proteomes" id="UP000526408">
    <property type="component" value="Unassembled WGS sequence"/>
</dbReference>
<dbReference type="AlphaFoldDB" id="A0A7X6GXL4"/>
<name>A0A7X6GXL4_9RHOB</name>
<feature type="signal peptide" evidence="1">
    <location>
        <begin position="1"/>
        <end position="19"/>
    </location>
</feature>
<dbReference type="RefSeq" id="WP_168621556.1">
    <property type="nucleotide sequence ID" value="NZ_JAAZQQ010000001.1"/>
</dbReference>
<dbReference type="EMBL" id="JAAZQQ010000001">
    <property type="protein sequence ID" value="NKX43166.1"/>
    <property type="molecule type" value="Genomic_DNA"/>
</dbReference>
<keyword evidence="1" id="KW-0732">Signal</keyword>
<accession>A0A7X6GXL4</accession>
<evidence type="ECO:0000313" key="3">
    <source>
        <dbReference type="Proteomes" id="UP000526408"/>
    </source>
</evidence>
<protein>
    <submittedName>
        <fullName evidence="2">DUF4864 domain-containing protein</fullName>
    </submittedName>
</protein>
<keyword evidence="3" id="KW-1185">Reference proteome</keyword>